<dbReference type="EMBL" id="JBEHCU010012598">
    <property type="protein sequence ID" value="KAL1375309.1"/>
    <property type="molecule type" value="Genomic_DNA"/>
</dbReference>
<sequence length="52" mass="6054">MNSTKKPHQKLQHRQLLVHLFIDLFCGPGANIRSCDRGGNDKDFKHFCPFTR</sequence>
<dbReference type="AlphaFoldDB" id="A0ABD1CH34"/>
<protein>
    <submittedName>
        <fullName evidence="1">Uncharacterized protein</fullName>
    </submittedName>
</protein>
<evidence type="ECO:0000313" key="2">
    <source>
        <dbReference type="Proteomes" id="UP001562425"/>
    </source>
</evidence>
<organism evidence="1 2">
    <name type="scientific">Culex pipiens pipiens</name>
    <name type="common">Northern house mosquito</name>
    <dbReference type="NCBI Taxonomy" id="38569"/>
    <lineage>
        <taxon>Eukaryota</taxon>
        <taxon>Metazoa</taxon>
        <taxon>Ecdysozoa</taxon>
        <taxon>Arthropoda</taxon>
        <taxon>Hexapoda</taxon>
        <taxon>Insecta</taxon>
        <taxon>Pterygota</taxon>
        <taxon>Neoptera</taxon>
        <taxon>Endopterygota</taxon>
        <taxon>Diptera</taxon>
        <taxon>Nematocera</taxon>
        <taxon>Culicoidea</taxon>
        <taxon>Culicidae</taxon>
        <taxon>Culicinae</taxon>
        <taxon>Culicini</taxon>
        <taxon>Culex</taxon>
        <taxon>Culex</taxon>
    </lineage>
</organism>
<dbReference type="Proteomes" id="UP001562425">
    <property type="component" value="Unassembled WGS sequence"/>
</dbReference>
<accession>A0ABD1CH34</accession>
<comment type="caution">
    <text evidence="1">The sequence shown here is derived from an EMBL/GenBank/DDBJ whole genome shotgun (WGS) entry which is preliminary data.</text>
</comment>
<gene>
    <name evidence="1" type="ORF">pipiens_017560</name>
</gene>
<name>A0ABD1CH34_CULPP</name>
<keyword evidence="2" id="KW-1185">Reference proteome</keyword>
<proteinExistence type="predicted"/>
<evidence type="ECO:0000313" key="1">
    <source>
        <dbReference type="EMBL" id="KAL1375309.1"/>
    </source>
</evidence>
<reference evidence="1 2" key="1">
    <citation type="submission" date="2024-05" db="EMBL/GenBank/DDBJ databases">
        <title>Culex pipiens pipiens assembly and annotation.</title>
        <authorList>
            <person name="Alout H."/>
            <person name="Durand T."/>
        </authorList>
    </citation>
    <scope>NUCLEOTIDE SEQUENCE [LARGE SCALE GENOMIC DNA]</scope>
    <source>
        <strain evidence="1">HA-2024</strain>
        <tissue evidence="1">Whole body</tissue>
    </source>
</reference>